<dbReference type="PANTHER" id="PTHR34763:SF1">
    <property type="entry name" value="PROTEIN FAM104A"/>
    <property type="match status" value="1"/>
</dbReference>
<dbReference type="GeneTree" id="ENSGT01060000252695"/>
<evidence type="ECO:0000313" key="2">
    <source>
        <dbReference type="Ensembl" id="ENSBGRP00000017125.1"/>
    </source>
</evidence>
<accession>A0A8B9X4I9</accession>
<feature type="compositionally biased region" description="Low complexity" evidence="1">
    <location>
        <begin position="195"/>
        <end position="206"/>
    </location>
</feature>
<feature type="compositionally biased region" description="Gly residues" evidence="1">
    <location>
        <begin position="51"/>
        <end position="66"/>
    </location>
</feature>
<dbReference type="Proteomes" id="UP000694520">
    <property type="component" value="Chromosome 19"/>
</dbReference>
<feature type="compositionally biased region" description="Basic residues" evidence="1">
    <location>
        <begin position="81"/>
        <end position="93"/>
    </location>
</feature>
<reference evidence="2" key="1">
    <citation type="submission" date="2019-05" db="EMBL/GenBank/DDBJ databases">
        <authorList>
            <person name="Zhang S."/>
            <person name="Liu J."/>
        </authorList>
    </citation>
    <scope>NUCLEOTIDE SEQUENCE [LARGE SCALE GENOMIC DNA]</scope>
</reference>
<feature type="region of interest" description="Disordered" evidence="1">
    <location>
        <begin position="51"/>
        <end position="229"/>
    </location>
</feature>
<reference evidence="2" key="2">
    <citation type="submission" date="2025-08" db="UniProtKB">
        <authorList>
            <consortium name="Ensembl"/>
        </authorList>
    </citation>
    <scope>IDENTIFICATION</scope>
</reference>
<proteinExistence type="predicted"/>
<sequence length="253" mass="26573">MPILWPSDAKNWSLLPPSRARLFLWAGYRSARPGSRHCALAGGRYHGGGDMGGRGADAGSSGGTGPPEGYSAPAASARAASRAKARGGGRGGRRNTTPSVPSPRGAAPRRSSPSAAMSERLRPRKRRRNGSEEDHHLPPQTKRSSRNPVFHDSWDTESSSSDSGGSSSSISSPTGPVGGEQLAPPRRRAWPPHPAARARAIRAVPRPLLPHQPDPEGGPLPQPAASGTAPLVTRRQTLAFCEGTVLCRFDISS</sequence>
<feature type="compositionally biased region" description="Low complexity" evidence="1">
    <location>
        <begin position="158"/>
        <end position="172"/>
    </location>
</feature>
<organism evidence="2 3">
    <name type="scientific">Bos mutus grunniens</name>
    <name type="common">Wild yak</name>
    <name type="synonym">Bos grunniens</name>
    <dbReference type="NCBI Taxonomy" id="30521"/>
    <lineage>
        <taxon>Eukaryota</taxon>
        <taxon>Metazoa</taxon>
        <taxon>Chordata</taxon>
        <taxon>Craniata</taxon>
        <taxon>Vertebrata</taxon>
        <taxon>Euteleostomi</taxon>
        <taxon>Mammalia</taxon>
        <taxon>Eutheria</taxon>
        <taxon>Laurasiatheria</taxon>
        <taxon>Artiodactyla</taxon>
        <taxon>Ruminantia</taxon>
        <taxon>Pecora</taxon>
        <taxon>Bovidae</taxon>
        <taxon>Bovinae</taxon>
        <taxon>Bos</taxon>
    </lineage>
</organism>
<dbReference type="PANTHER" id="PTHR34763">
    <property type="entry name" value="PROTEIN FAM104A"/>
    <property type="match status" value="1"/>
</dbReference>
<name>A0A8B9X4I9_BOSMU</name>
<keyword evidence="3" id="KW-1185">Reference proteome</keyword>
<reference evidence="2" key="3">
    <citation type="submission" date="2025-09" db="UniProtKB">
        <authorList>
            <consortium name="Ensembl"/>
        </authorList>
    </citation>
    <scope>IDENTIFICATION</scope>
</reference>
<feature type="compositionally biased region" description="Pro residues" evidence="1">
    <location>
        <begin position="207"/>
        <end position="222"/>
    </location>
</feature>
<dbReference type="AlphaFoldDB" id="A0A8B9X4I9"/>
<dbReference type="InterPro" id="IPR029222">
    <property type="entry name" value="VCF1/2-like"/>
</dbReference>
<dbReference type="Pfam" id="PF15434">
    <property type="entry name" value="FAM104"/>
    <property type="match status" value="1"/>
</dbReference>
<feature type="compositionally biased region" description="Low complexity" evidence="1">
    <location>
        <begin position="98"/>
        <end position="118"/>
    </location>
</feature>
<protein>
    <submittedName>
        <fullName evidence="2">Uncharacterized protein</fullName>
    </submittedName>
</protein>
<feature type="compositionally biased region" description="Low complexity" evidence="1">
    <location>
        <begin position="69"/>
        <end position="80"/>
    </location>
</feature>
<evidence type="ECO:0000313" key="3">
    <source>
        <dbReference type="Proteomes" id="UP000694520"/>
    </source>
</evidence>
<dbReference type="Ensembl" id="ENSBGRT00000019799.1">
    <property type="protein sequence ID" value="ENSBGRP00000017125.1"/>
    <property type="gene ID" value="ENSBGRG00000010799.1"/>
</dbReference>
<evidence type="ECO:0000256" key="1">
    <source>
        <dbReference type="SAM" id="MobiDB-lite"/>
    </source>
</evidence>